<dbReference type="AlphaFoldDB" id="A0A3L6NMA6"/>
<evidence type="ECO:0000313" key="4">
    <source>
        <dbReference type="Proteomes" id="UP000270866"/>
    </source>
</evidence>
<dbReference type="Pfam" id="PF00172">
    <property type="entry name" value="Zn_clus"/>
    <property type="match status" value="1"/>
</dbReference>
<organism evidence="3 4">
    <name type="scientific">Fusarium oxysporum f. sp. cepae</name>
    <dbReference type="NCBI Taxonomy" id="396571"/>
    <lineage>
        <taxon>Eukaryota</taxon>
        <taxon>Fungi</taxon>
        <taxon>Dikarya</taxon>
        <taxon>Ascomycota</taxon>
        <taxon>Pezizomycotina</taxon>
        <taxon>Sordariomycetes</taxon>
        <taxon>Hypocreomycetidae</taxon>
        <taxon>Hypocreales</taxon>
        <taxon>Nectriaceae</taxon>
        <taxon>Fusarium</taxon>
        <taxon>Fusarium oxysporum species complex</taxon>
    </lineage>
</organism>
<dbReference type="Proteomes" id="UP000270866">
    <property type="component" value="Unassembled WGS sequence"/>
</dbReference>
<dbReference type="InterPro" id="IPR036864">
    <property type="entry name" value="Zn2-C6_fun-type_DNA-bd_sf"/>
</dbReference>
<dbReference type="PROSITE" id="PS50048">
    <property type="entry name" value="ZN2_CY6_FUNGAL_2"/>
    <property type="match status" value="1"/>
</dbReference>
<dbReference type="GO" id="GO:0008270">
    <property type="term" value="F:zinc ion binding"/>
    <property type="evidence" value="ECO:0007669"/>
    <property type="project" value="InterPro"/>
</dbReference>
<proteinExistence type="predicted"/>
<evidence type="ECO:0000256" key="1">
    <source>
        <dbReference type="ARBA" id="ARBA00023242"/>
    </source>
</evidence>
<dbReference type="PROSITE" id="PS00463">
    <property type="entry name" value="ZN2_CY6_FUNGAL_1"/>
    <property type="match status" value="1"/>
</dbReference>
<dbReference type="SUPFAM" id="SSF57701">
    <property type="entry name" value="Zn2/Cys6 DNA-binding domain"/>
    <property type="match status" value="1"/>
</dbReference>
<feature type="domain" description="Zn(2)-C6 fungal-type" evidence="2">
    <location>
        <begin position="13"/>
        <end position="45"/>
    </location>
</feature>
<dbReference type="EMBL" id="MRCU01000005">
    <property type="protein sequence ID" value="RKK18623.1"/>
    <property type="molecule type" value="Genomic_DNA"/>
</dbReference>
<reference evidence="3 4" key="1">
    <citation type="journal article" date="2018" name="Sci. Rep.">
        <title>Characterisation of pathogen-specific regions and novel effector candidates in Fusarium oxysporum f. sp. cepae.</title>
        <authorList>
            <person name="Armitage A.D."/>
            <person name="Taylor A."/>
            <person name="Sobczyk M.K."/>
            <person name="Baxter L."/>
            <person name="Greenfield B.P."/>
            <person name="Bates H.J."/>
            <person name="Wilson F."/>
            <person name="Jackson A.C."/>
            <person name="Ott S."/>
            <person name="Harrison R.J."/>
            <person name="Clarkson J.P."/>
        </authorList>
    </citation>
    <scope>NUCLEOTIDE SEQUENCE [LARGE SCALE GENOMIC DNA]</scope>
    <source>
        <strain evidence="3 4">FoC_Fus2</strain>
    </source>
</reference>
<dbReference type="InterPro" id="IPR001138">
    <property type="entry name" value="Zn2Cys6_DnaBD"/>
</dbReference>
<dbReference type="Gene3D" id="4.10.240.10">
    <property type="entry name" value="Zn(2)-C6 fungal-type DNA-binding domain"/>
    <property type="match status" value="1"/>
</dbReference>
<comment type="caution">
    <text evidence="3">The sequence shown here is derived from an EMBL/GenBank/DDBJ whole genome shotgun (WGS) entry which is preliminary data.</text>
</comment>
<dbReference type="SMART" id="SM00066">
    <property type="entry name" value="GAL4"/>
    <property type="match status" value="1"/>
</dbReference>
<keyword evidence="1" id="KW-0539">Nucleus</keyword>
<gene>
    <name evidence="3" type="ORF">BFJ65_g8922</name>
</gene>
<protein>
    <recommendedName>
        <fullName evidence="2">Zn(2)-C6 fungal-type domain-containing protein</fullName>
    </recommendedName>
</protein>
<name>A0A3L6NMA6_FUSOX</name>
<sequence>MDGNDTKLRGLKACTVCANAKVRCDMVLGQKRCTRCERLNKECISQPRGSHSRRSHSKGGTYAREFVYSVLRTSS</sequence>
<accession>A0A3L6NMA6</accession>
<evidence type="ECO:0000313" key="3">
    <source>
        <dbReference type="EMBL" id="RKK18623.1"/>
    </source>
</evidence>
<evidence type="ECO:0000259" key="2">
    <source>
        <dbReference type="PROSITE" id="PS50048"/>
    </source>
</evidence>
<dbReference type="GO" id="GO:0000981">
    <property type="term" value="F:DNA-binding transcription factor activity, RNA polymerase II-specific"/>
    <property type="evidence" value="ECO:0007669"/>
    <property type="project" value="InterPro"/>
</dbReference>